<evidence type="ECO:0000256" key="4">
    <source>
        <dbReference type="PROSITE-ProRule" id="PRU00175"/>
    </source>
</evidence>
<feature type="compositionally biased region" description="Low complexity" evidence="5">
    <location>
        <begin position="374"/>
        <end position="395"/>
    </location>
</feature>
<feature type="region of interest" description="Disordered" evidence="5">
    <location>
        <begin position="363"/>
        <end position="413"/>
    </location>
</feature>
<dbReference type="SMART" id="SM00744">
    <property type="entry name" value="RINGv"/>
    <property type="match status" value="1"/>
</dbReference>
<dbReference type="KEGG" id="sgra:EX895_005624"/>
<dbReference type="Gene3D" id="3.30.40.10">
    <property type="entry name" value="Zinc/RING finger domain, C3HC4 (zinc finger)"/>
    <property type="match status" value="1"/>
</dbReference>
<dbReference type="CDD" id="cd16448">
    <property type="entry name" value="RING-H2"/>
    <property type="match status" value="1"/>
</dbReference>
<evidence type="ECO:0000256" key="3">
    <source>
        <dbReference type="ARBA" id="ARBA00022833"/>
    </source>
</evidence>
<feature type="compositionally biased region" description="Polar residues" evidence="5">
    <location>
        <begin position="555"/>
        <end position="569"/>
    </location>
</feature>
<keyword evidence="6" id="KW-0812">Transmembrane</keyword>
<dbReference type="RefSeq" id="XP_029737447.1">
    <property type="nucleotide sequence ID" value="XM_029886216.1"/>
</dbReference>
<dbReference type="InterPro" id="IPR011016">
    <property type="entry name" value="Znf_RING-CH"/>
</dbReference>
<keyword evidence="3" id="KW-0862">Zinc</keyword>
<keyword evidence="1" id="KW-0479">Metal-binding</keyword>
<dbReference type="PANTHER" id="PTHR14155:SF627">
    <property type="entry name" value="OS06G0192800 PROTEIN"/>
    <property type="match status" value="1"/>
</dbReference>
<evidence type="ECO:0000259" key="7">
    <source>
        <dbReference type="PROSITE" id="PS50089"/>
    </source>
</evidence>
<dbReference type="PROSITE" id="PS50089">
    <property type="entry name" value="ZF_RING_2"/>
    <property type="match status" value="1"/>
</dbReference>
<dbReference type="GO" id="GO:0008270">
    <property type="term" value="F:zinc ion binding"/>
    <property type="evidence" value="ECO:0007669"/>
    <property type="project" value="UniProtKB-KW"/>
</dbReference>
<dbReference type="InterPro" id="IPR001841">
    <property type="entry name" value="Znf_RING"/>
</dbReference>
<feature type="compositionally biased region" description="Low complexity" evidence="5">
    <location>
        <begin position="1"/>
        <end position="12"/>
    </location>
</feature>
<feature type="compositionally biased region" description="Basic and acidic residues" evidence="5">
    <location>
        <begin position="504"/>
        <end position="513"/>
    </location>
</feature>
<feature type="compositionally biased region" description="Polar residues" evidence="5">
    <location>
        <begin position="18"/>
        <end position="34"/>
    </location>
</feature>
<evidence type="ECO:0000256" key="1">
    <source>
        <dbReference type="ARBA" id="ARBA00022723"/>
    </source>
</evidence>
<dbReference type="Proteomes" id="UP000306050">
    <property type="component" value="Chromosome SGRAM_7"/>
</dbReference>
<sequence>MSTSAEAASAVVERAHVPTTTSHGNTDANTTANRHIQMERSSLTEALTLRRNLLESLWIGVRQLPRGRRIVLMIRLCVSFAQIVAFIPILALPGSHRVSPSHENGRVCNPDSLFKYMVVHIVRLALDIPVELYLGLSPHRSRRGRRAGPEARAIAERDRPLGSEYLDVKVGKISTLLGIASLVIFFVGNAIVYSSTECSQRPADAVPLFWSALASLIVVYIFILEIAVLAFLIVCALPLLIVVMRALGLNHRLPQREIHPETGKIDQKEVDKRVKLVYYTPAEGEDEGSGAPQAGGEGQVEDSISPQPHGDGGEERKAGSGASETASNRPGLGSRRPTQDTVQSTSHTTLGRLSRLTRILIARQRSETSAPRLSSGGKAVAASAATKPSSSTSTPQAELGAPSTPSSSTQGKIAKRGNKLKYPLHPLPAHRATCPICLCDFEEPEAGQEPEPEPLRLLECGHVMHRSCVDQWLTTVSGRCPVCQKAVIPGEDEAEGEEVMPQHQQDRGEREEAQPAATPAMVETQQPGDGEGARSGATETGRTITQAQESHELQPLSSSVTATPNNPPS</sequence>
<feature type="compositionally biased region" description="Polar residues" evidence="5">
    <location>
        <begin position="339"/>
        <end position="351"/>
    </location>
</feature>
<reference evidence="8 9" key="1">
    <citation type="submission" date="2019-05" db="EMBL/GenBank/DDBJ databases">
        <title>Sporisorium graminicola CBS 10092 draft sequencing and annotation.</title>
        <authorList>
            <person name="Solano-Gonzalez S."/>
            <person name="Caddick M.X."/>
            <person name="Darby A."/>
        </authorList>
    </citation>
    <scope>NUCLEOTIDE SEQUENCE [LARGE SCALE GENOMIC DNA]</scope>
    <source>
        <strain evidence="8 9">CBS 10092</strain>
    </source>
</reference>
<keyword evidence="6" id="KW-1133">Transmembrane helix</keyword>
<feature type="region of interest" description="Disordered" evidence="5">
    <location>
        <begin position="281"/>
        <end position="351"/>
    </location>
</feature>
<dbReference type="EMBL" id="SRRM01000020">
    <property type="protein sequence ID" value="TKY85462.1"/>
    <property type="molecule type" value="Genomic_DNA"/>
</dbReference>
<feature type="compositionally biased region" description="Polar residues" evidence="5">
    <location>
        <begin position="537"/>
        <end position="548"/>
    </location>
</feature>
<dbReference type="AlphaFoldDB" id="A0A4U7KR47"/>
<evidence type="ECO:0000256" key="6">
    <source>
        <dbReference type="SAM" id="Phobius"/>
    </source>
</evidence>
<keyword evidence="6" id="KW-0472">Membrane</keyword>
<accession>A0A4U7KR47</accession>
<evidence type="ECO:0000313" key="8">
    <source>
        <dbReference type="EMBL" id="TKY85462.1"/>
    </source>
</evidence>
<dbReference type="Pfam" id="PF13639">
    <property type="entry name" value="zf-RING_2"/>
    <property type="match status" value="1"/>
</dbReference>
<organism evidence="8 9">
    <name type="scientific">Sporisorium graminicola</name>
    <dbReference type="NCBI Taxonomy" id="280036"/>
    <lineage>
        <taxon>Eukaryota</taxon>
        <taxon>Fungi</taxon>
        <taxon>Dikarya</taxon>
        <taxon>Basidiomycota</taxon>
        <taxon>Ustilaginomycotina</taxon>
        <taxon>Ustilaginomycetes</taxon>
        <taxon>Ustilaginales</taxon>
        <taxon>Ustilaginaceae</taxon>
        <taxon>Sporisorium</taxon>
    </lineage>
</organism>
<feature type="domain" description="RING-type" evidence="7">
    <location>
        <begin position="434"/>
        <end position="484"/>
    </location>
</feature>
<dbReference type="PANTHER" id="PTHR14155">
    <property type="entry name" value="RING FINGER DOMAIN-CONTAINING"/>
    <property type="match status" value="1"/>
</dbReference>
<comment type="caution">
    <text evidence="8">The sequence shown here is derived from an EMBL/GenBank/DDBJ whole genome shotgun (WGS) entry which is preliminary data.</text>
</comment>
<proteinExistence type="predicted"/>
<dbReference type="InterPro" id="IPR053238">
    <property type="entry name" value="RING-H2_zinc_finger"/>
</dbReference>
<keyword evidence="9" id="KW-1185">Reference proteome</keyword>
<feature type="transmembrane region" description="Helical" evidence="6">
    <location>
        <begin position="213"/>
        <end position="243"/>
    </location>
</feature>
<dbReference type="OrthoDB" id="8062037at2759"/>
<keyword evidence="2 4" id="KW-0863">Zinc-finger</keyword>
<feature type="transmembrane region" description="Helical" evidence="6">
    <location>
        <begin position="173"/>
        <end position="193"/>
    </location>
</feature>
<dbReference type="SMART" id="SM00184">
    <property type="entry name" value="RING"/>
    <property type="match status" value="1"/>
</dbReference>
<protein>
    <recommendedName>
        <fullName evidence="7">RING-type domain-containing protein</fullName>
    </recommendedName>
</protein>
<evidence type="ECO:0000256" key="5">
    <source>
        <dbReference type="SAM" id="MobiDB-lite"/>
    </source>
</evidence>
<dbReference type="GeneID" id="40728519"/>
<name>A0A4U7KR47_9BASI</name>
<evidence type="ECO:0000313" key="9">
    <source>
        <dbReference type="Proteomes" id="UP000306050"/>
    </source>
</evidence>
<evidence type="ECO:0000256" key="2">
    <source>
        <dbReference type="ARBA" id="ARBA00022771"/>
    </source>
</evidence>
<gene>
    <name evidence="8" type="ORF">EX895_005624</name>
</gene>
<dbReference type="InterPro" id="IPR013083">
    <property type="entry name" value="Znf_RING/FYVE/PHD"/>
</dbReference>
<feature type="transmembrane region" description="Helical" evidence="6">
    <location>
        <begin position="72"/>
        <end position="93"/>
    </location>
</feature>
<dbReference type="SUPFAM" id="SSF57850">
    <property type="entry name" value="RING/U-box"/>
    <property type="match status" value="1"/>
</dbReference>
<feature type="region of interest" description="Disordered" evidence="5">
    <location>
        <begin position="1"/>
        <end position="34"/>
    </location>
</feature>
<feature type="region of interest" description="Disordered" evidence="5">
    <location>
        <begin position="491"/>
        <end position="569"/>
    </location>
</feature>